<sequence length="68" mass="8085">MILLNDIFVSASILITEWNLWNAYQKRDFLHGTCQGCTLHMNLYFIIWWKDLSEVRFSVFIIFSNNPG</sequence>
<evidence type="ECO:0000313" key="2">
    <source>
        <dbReference type="Proteomes" id="UP000708208"/>
    </source>
</evidence>
<comment type="caution">
    <text evidence="1">The sequence shown here is derived from an EMBL/GenBank/DDBJ whole genome shotgun (WGS) entry which is preliminary data.</text>
</comment>
<evidence type="ECO:0000313" key="1">
    <source>
        <dbReference type="EMBL" id="CAG7636896.1"/>
    </source>
</evidence>
<organism evidence="1 2">
    <name type="scientific">Allacma fusca</name>
    <dbReference type="NCBI Taxonomy" id="39272"/>
    <lineage>
        <taxon>Eukaryota</taxon>
        <taxon>Metazoa</taxon>
        <taxon>Ecdysozoa</taxon>
        <taxon>Arthropoda</taxon>
        <taxon>Hexapoda</taxon>
        <taxon>Collembola</taxon>
        <taxon>Symphypleona</taxon>
        <taxon>Sminthuridae</taxon>
        <taxon>Allacma</taxon>
    </lineage>
</organism>
<gene>
    <name evidence="1" type="ORF">AFUS01_LOCUS284</name>
</gene>
<name>A0A8J2JG29_9HEXA</name>
<proteinExistence type="predicted"/>
<reference evidence="1" key="1">
    <citation type="submission" date="2021-06" db="EMBL/GenBank/DDBJ databases">
        <authorList>
            <person name="Hodson N. C."/>
            <person name="Mongue J. A."/>
            <person name="Jaron S. K."/>
        </authorList>
    </citation>
    <scope>NUCLEOTIDE SEQUENCE</scope>
</reference>
<accession>A0A8J2JG29</accession>
<keyword evidence="2" id="KW-1185">Reference proteome</keyword>
<dbReference type="Proteomes" id="UP000708208">
    <property type="component" value="Unassembled WGS sequence"/>
</dbReference>
<dbReference type="AlphaFoldDB" id="A0A8J2JG29"/>
<protein>
    <submittedName>
        <fullName evidence="1">Uncharacterized protein</fullName>
    </submittedName>
</protein>
<dbReference type="EMBL" id="CAJVCH010001125">
    <property type="protein sequence ID" value="CAG7636896.1"/>
    <property type="molecule type" value="Genomic_DNA"/>
</dbReference>